<dbReference type="NCBIfam" id="TIGR03369">
    <property type="entry name" value="cellulose_bcsE"/>
    <property type="match status" value="1"/>
</dbReference>
<evidence type="ECO:0000313" key="4">
    <source>
        <dbReference type="Proteomes" id="UP000291822"/>
    </source>
</evidence>
<dbReference type="Proteomes" id="UP000291822">
    <property type="component" value="Unassembled WGS sequence"/>
</dbReference>
<evidence type="ECO:0000256" key="2">
    <source>
        <dbReference type="SAM" id="MobiDB-lite"/>
    </source>
</evidence>
<sequence length="586" mass="63505">MSPATDPNPNPQRAARARLRLNQALAVRGLPPSLATLATGRVYAVYASRSPARDALFWKTAANALLTPVNVLSTRAPGHIASALKQHGLDIDTPNIVHPRSNVCALKLSPTRDGCDLLMEALQGMSDQCASPASPFLIEGVAACFAWDNREKLLRQGAALADWCATTRHTVLMVMLPPLVEQGQGFLPLTDFQVQFAGAAQLVHVQGEYRWEVAFWRDHLDATAANESIPLRFSATDQHLVVSTESTTTPGMLAPDEGEVIVAHDVVARERTVPKGWRDLPNNESVVAEASHAIAATVILHYGIQENLATIAKQVNFLRRQCGKALKILIREDNVSIRYEHVLLTLGANAIIPRSTPLAQVQVTVDGVQGQLYSRPVPDDYRAALSAAMRDSTTGYVPAQRFIDLVREAVERSRPIRLPNVLLRLPLEPDVASLDALRACRIRRTGDLCTAAGDSLYVFFFACYVDDATKAMSRVFARPLAELFRGELRCGDRDAIAAMLDALQKEIAELPAPDYTGLIEPLLAEAPLGDASAPAEARMEVPTSTAPTPGELGDWSAGTSPDQSGASTAVLRPTPQRTRLPMKARV</sequence>
<gene>
    <name evidence="3" type="primary">bcsE</name>
    <name evidence="3" type="ORF">EZM97_07090</name>
</gene>
<keyword evidence="4" id="KW-1185">Reference proteome</keyword>
<reference evidence="3 4" key="1">
    <citation type="submission" date="2019-02" db="EMBL/GenBank/DDBJ databases">
        <title>Dyella amyloliquefaciens sp. nov., isolated from forest soil.</title>
        <authorList>
            <person name="Gao Z.-H."/>
            <person name="Qiu L.-H."/>
        </authorList>
    </citation>
    <scope>NUCLEOTIDE SEQUENCE [LARGE SCALE GENOMIC DNA]</scope>
    <source>
        <strain evidence="3 4">KACC 12747</strain>
    </source>
</reference>
<dbReference type="EMBL" id="SJTG01000001">
    <property type="protein sequence ID" value="TCI13060.1"/>
    <property type="molecule type" value="Genomic_DNA"/>
</dbReference>
<feature type="region of interest" description="Disordered" evidence="2">
    <location>
        <begin position="531"/>
        <end position="586"/>
    </location>
</feature>
<dbReference type="Pfam" id="PF10995">
    <property type="entry name" value="CBP_BcsE"/>
    <property type="match status" value="1"/>
</dbReference>
<protein>
    <recommendedName>
        <fullName evidence="1">Cellulose biosynthesis protein BcsE</fullName>
    </recommendedName>
</protein>
<comment type="caution">
    <text evidence="3">The sequence shown here is derived from an EMBL/GenBank/DDBJ whole genome shotgun (WGS) entry which is preliminary data.</text>
</comment>
<dbReference type="AlphaFoldDB" id="A0A4R0Z3W3"/>
<accession>A0A4R0Z3W3</accession>
<evidence type="ECO:0000256" key="1">
    <source>
        <dbReference type="NCBIfam" id="TIGR03369"/>
    </source>
</evidence>
<name>A0A4R0Z3W3_9GAMM</name>
<evidence type="ECO:0000313" key="3">
    <source>
        <dbReference type="EMBL" id="TCI13060.1"/>
    </source>
</evidence>
<dbReference type="RefSeq" id="WP_131150156.1">
    <property type="nucleotide sequence ID" value="NZ_SJTG01000001.1"/>
</dbReference>
<dbReference type="InterPro" id="IPR017745">
    <property type="entry name" value="BcsE"/>
</dbReference>
<dbReference type="GO" id="GO:0035438">
    <property type="term" value="F:cyclic-di-GMP binding"/>
    <property type="evidence" value="ECO:0007669"/>
    <property type="project" value="InterPro"/>
</dbReference>
<proteinExistence type="predicted"/>
<feature type="compositionally biased region" description="Polar residues" evidence="2">
    <location>
        <begin position="557"/>
        <end position="567"/>
    </location>
</feature>
<organism evidence="3 4">
    <name type="scientific">Dyella soli</name>
    <dbReference type="NCBI Taxonomy" id="522319"/>
    <lineage>
        <taxon>Bacteria</taxon>
        <taxon>Pseudomonadati</taxon>
        <taxon>Pseudomonadota</taxon>
        <taxon>Gammaproteobacteria</taxon>
        <taxon>Lysobacterales</taxon>
        <taxon>Rhodanobacteraceae</taxon>
        <taxon>Dyella</taxon>
    </lineage>
</organism>